<comment type="catalytic activity">
    <reaction evidence="1">
        <text>S-ubiquitinyl-[E2 ubiquitin-conjugating enzyme]-L-cysteine + [acceptor protein]-L-lysine = [E2 ubiquitin-conjugating enzyme]-L-cysteine + N(6)-ubiquitinyl-[acceptor protein]-L-lysine.</text>
        <dbReference type="EC" id="2.3.2.27"/>
    </reaction>
</comment>
<dbReference type="InterPro" id="IPR013010">
    <property type="entry name" value="Znf_SIAH"/>
</dbReference>
<evidence type="ECO:0000256" key="4">
    <source>
        <dbReference type="ARBA" id="ARBA00012483"/>
    </source>
</evidence>
<dbReference type="GO" id="GO:0031624">
    <property type="term" value="F:ubiquitin conjugating enzyme binding"/>
    <property type="evidence" value="ECO:0007669"/>
    <property type="project" value="TreeGrafter"/>
</dbReference>
<evidence type="ECO:0000256" key="1">
    <source>
        <dbReference type="ARBA" id="ARBA00000900"/>
    </source>
</evidence>
<dbReference type="PROSITE" id="PS51081">
    <property type="entry name" value="ZF_SIAH"/>
    <property type="match status" value="1"/>
</dbReference>
<comment type="pathway">
    <text evidence="2">Protein modification; protein ubiquitination.</text>
</comment>
<dbReference type="InterPro" id="IPR049548">
    <property type="entry name" value="Sina-like_RING"/>
</dbReference>
<sequence length="413" mass="46012">MVRTRGGLIKSPSDPVGSNSTGRRLRSSRSKNSGSSSRNGDLYNRNESTHGNEAHWVSLGNNINEDVEHTESAALSQTGNSDPPSNEAFIQNPNPQSSTNTNNNSSSSNEDNNDLVIYGTRDSGVQTIGPSNESLSAHCSKSPGPSLGPGGSRTSTQLPEDLKINLECPVCGRISLPPIMQCRNGHVTCNACRPKVQSCPVCREIDIDIRNMFAEKAITYLTIQCEFDQYGCKEIIQFRDKEAHERTCKYRPYICPYIECDHKLSAEVVVDHVSSAHREECRRSDGPEITASMILIGRYFGGDGAWSPRVITCFGKTFFDVALTRDRWLHHWVWLLGEEEEAMKYLYEITAFKGNTRYVYGGEVASLRTTDDDIVSGGQCLSISDAIGRRLRDGDKIRYKLKLMRKNEVDLKR</sequence>
<dbReference type="Pfam" id="PF21362">
    <property type="entry name" value="Sina_RING"/>
    <property type="match status" value="1"/>
</dbReference>
<dbReference type="Pfam" id="PF21361">
    <property type="entry name" value="Sina_ZnF"/>
    <property type="match status" value="1"/>
</dbReference>
<dbReference type="PANTHER" id="PTHR45877:SF2">
    <property type="entry name" value="E3 UBIQUITIN-PROTEIN LIGASE SINA-RELATED"/>
    <property type="match status" value="1"/>
</dbReference>
<proteinExistence type="inferred from homology"/>
<dbReference type="UniPathway" id="UPA00143"/>
<feature type="region of interest" description="Disordered" evidence="11">
    <location>
        <begin position="72"/>
        <end position="156"/>
    </location>
</feature>
<feature type="compositionally biased region" description="Polar residues" evidence="11">
    <location>
        <begin position="73"/>
        <end position="84"/>
    </location>
</feature>
<evidence type="ECO:0000256" key="9">
    <source>
        <dbReference type="ARBA" id="ARBA00022833"/>
    </source>
</evidence>
<dbReference type="GO" id="GO:0005737">
    <property type="term" value="C:cytoplasm"/>
    <property type="evidence" value="ECO:0007669"/>
    <property type="project" value="TreeGrafter"/>
</dbReference>
<keyword evidence="7 10" id="KW-0863">Zinc-finger</keyword>
<dbReference type="EC" id="2.3.2.27" evidence="4"/>
<keyword evidence="5" id="KW-0808">Transferase</keyword>
<feature type="domain" description="RING-type" evidence="12">
    <location>
        <begin position="168"/>
        <end position="203"/>
    </location>
</feature>
<evidence type="ECO:0000259" key="12">
    <source>
        <dbReference type="PROSITE" id="PS50089"/>
    </source>
</evidence>
<dbReference type="InterPro" id="IPR013083">
    <property type="entry name" value="Znf_RING/FYVE/PHD"/>
</dbReference>
<evidence type="ECO:0000313" key="14">
    <source>
        <dbReference type="EMBL" id="CDW17366.1"/>
    </source>
</evidence>
<dbReference type="GO" id="GO:0016567">
    <property type="term" value="P:protein ubiquitination"/>
    <property type="evidence" value="ECO:0007669"/>
    <property type="project" value="UniProtKB-UniPathway"/>
</dbReference>
<feature type="compositionally biased region" description="Low complexity" evidence="11">
    <location>
        <begin position="91"/>
        <end position="110"/>
    </location>
</feature>
<evidence type="ECO:0000256" key="3">
    <source>
        <dbReference type="ARBA" id="ARBA00009119"/>
    </source>
</evidence>
<evidence type="ECO:0000256" key="8">
    <source>
        <dbReference type="ARBA" id="ARBA00022786"/>
    </source>
</evidence>
<dbReference type="EMBL" id="HACA01000005">
    <property type="protein sequence ID" value="CDW17366.1"/>
    <property type="molecule type" value="Transcribed_RNA"/>
</dbReference>
<dbReference type="InterPro" id="IPR001841">
    <property type="entry name" value="Znf_RING"/>
</dbReference>
<keyword evidence="8" id="KW-0833">Ubl conjugation pathway</keyword>
<evidence type="ECO:0000259" key="13">
    <source>
        <dbReference type="PROSITE" id="PS51081"/>
    </source>
</evidence>
<dbReference type="SUPFAM" id="SSF49599">
    <property type="entry name" value="TRAF domain-like"/>
    <property type="match status" value="1"/>
</dbReference>
<dbReference type="GO" id="GO:0008270">
    <property type="term" value="F:zinc ion binding"/>
    <property type="evidence" value="ECO:0007669"/>
    <property type="project" value="UniProtKB-KW"/>
</dbReference>
<feature type="domain" description="SIAH-type" evidence="13">
    <location>
        <begin position="220"/>
        <end position="278"/>
    </location>
</feature>
<feature type="compositionally biased region" description="Polar residues" evidence="11">
    <location>
        <begin position="123"/>
        <end position="139"/>
    </location>
</feature>
<organism evidence="14">
    <name type="scientific">Lepeophtheirus salmonis</name>
    <name type="common">Salmon louse</name>
    <name type="synonym">Caligus salmonis</name>
    <dbReference type="NCBI Taxonomy" id="72036"/>
    <lineage>
        <taxon>Eukaryota</taxon>
        <taxon>Metazoa</taxon>
        <taxon>Ecdysozoa</taxon>
        <taxon>Arthropoda</taxon>
        <taxon>Crustacea</taxon>
        <taxon>Multicrustacea</taxon>
        <taxon>Hexanauplia</taxon>
        <taxon>Copepoda</taxon>
        <taxon>Siphonostomatoida</taxon>
        <taxon>Caligidae</taxon>
        <taxon>Lepeophtheirus</taxon>
    </lineage>
</organism>
<dbReference type="Gene3D" id="3.30.40.10">
    <property type="entry name" value="Zinc/RING finger domain, C3HC4 (zinc finger)"/>
    <property type="match status" value="2"/>
</dbReference>
<dbReference type="KEGG" id="lsm:121127761"/>
<evidence type="ECO:0000256" key="5">
    <source>
        <dbReference type="ARBA" id="ARBA00022679"/>
    </source>
</evidence>
<evidence type="ECO:0000256" key="2">
    <source>
        <dbReference type="ARBA" id="ARBA00004906"/>
    </source>
</evidence>
<dbReference type="OrthoDB" id="941555at2759"/>
<evidence type="ECO:0000256" key="10">
    <source>
        <dbReference type="PROSITE-ProRule" id="PRU00455"/>
    </source>
</evidence>
<dbReference type="RefSeq" id="XP_040579181.1">
    <property type="nucleotide sequence ID" value="XM_040723247.2"/>
</dbReference>
<feature type="region of interest" description="Disordered" evidence="11">
    <location>
        <begin position="1"/>
        <end position="48"/>
    </location>
</feature>
<keyword evidence="6" id="KW-0479">Metal-binding</keyword>
<dbReference type="InterPro" id="IPR004162">
    <property type="entry name" value="SINA-like_animal"/>
</dbReference>
<evidence type="ECO:0000256" key="6">
    <source>
        <dbReference type="ARBA" id="ARBA00022723"/>
    </source>
</evidence>
<dbReference type="PANTHER" id="PTHR45877">
    <property type="entry name" value="E3 UBIQUITIN-PROTEIN LIGASE SIAH2"/>
    <property type="match status" value="1"/>
</dbReference>
<dbReference type="InterPro" id="IPR008974">
    <property type="entry name" value="TRAF-like"/>
</dbReference>
<accession>A0A0K2SVU2</accession>
<reference evidence="14" key="1">
    <citation type="submission" date="2014-05" db="EMBL/GenBank/DDBJ databases">
        <authorList>
            <person name="Chronopoulou M."/>
        </authorList>
    </citation>
    <scope>NUCLEOTIDE SEQUENCE</scope>
    <source>
        <tissue evidence="14">Whole organism</tissue>
    </source>
</reference>
<keyword evidence="9" id="KW-0862">Zinc</keyword>
<dbReference type="GO" id="GO:0061630">
    <property type="term" value="F:ubiquitin protein ligase activity"/>
    <property type="evidence" value="ECO:0007669"/>
    <property type="project" value="UniProtKB-EC"/>
</dbReference>
<comment type="similarity">
    <text evidence="3">Belongs to the SINA (Seven in absentia) family.</text>
</comment>
<name>A0A0K2SVU2_LEPSM</name>
<dbReference type="AlphaFoldDB" id="A0A0K2SVU2"/>
<dbReference type="Gene3D" id="2.60.210.10">
    <property type="entry name" value="Apoptosis, Tumor Necrosis Factor Receptor Associated Protein 2, Chain A"/>
    <property type="match status" value="1"/>
</dbReference>
<dbReference type="PROSITE" id="PS50089">
    <property type="entry name" value="ZF_RING_2"/>
    <property type="match status" value="1"/>
</dbReference>
<evidence type="ECO:0000256" key="7">
    <source>
        <dbReference type="ARBA" id="ARBA00022771"/>
    </source>
</evidence>
<dbReference type="GO" id="GO:0043161">
    <property type="term" value="P:proteasome-mediated ubiquitin-dependent protein catabolic process"/>
    <property type="evidence" value="ECO:0007669"/>
    <property type="project" value="TreeGrafter"/>
</dbReference>
<feature type="compositionally biased region" description="Low complexity" evidence="11">
    <location>
        <begin position="30"/>
        <end position="40"/>
    </location>
</feature>
<dbReference type="SUPFAM" id="SSF57850">
    <property type="entry name" value="RING/U-box"/>
    <property type="match status" value="1"/>
</dbReference>
<evidence type="ECO:0000256" key="11">
    <source>
        <dbReference type="SAM" id="MobiDB-lite"/>
    </source>
</evidence>
<protein>
    <recommendedName>
        <fullName evidence="4">RING-type E3 ubiquitin transferase</fullName>
        <ecNumber evidence="4">2.3.2.27</ecNumber>
    </recommendedName>
</protein>
<dbReference type="GeneID" id="121127761"/>